<dbReference type="eggNOG" id="COG2606">
    <property type="taxonomic scope" value="Bacteria"/>
</dbReference>
<evidence type="ECO:0000256" key="3">
    <source>
        <dbReference type="ARBA" id="ARBA00023239"/>
    </source>
</evidence>
<dbReference type="InterPro" id="IPR004369">
    <property type="entry name" value="Prolyl-tRNA_editing_YbaK/EbsC"/>
</dbReference>
<dbReference type="PANTHER" id="PTHR30411">
    <property type="entry name" value="CYTOPLASMIC PROTEIN"/>
    <property type="match status" value="1"/>
</dbReference>
<evidence type="ECO:0000256" key="2">
    <source>
        <dbReference type="ARBA" id="ARBA00022917"/>
    </source>
</evidence>
<keyword evidence="7" id="KW-1185">Reference proteome</keyword>
<keyword evidence="3 4" id="KW-0456">Lyase</keyword>
<evidence type="ECO:0000259" key="5">
    <source>
        <dbReference type="Pfam" id="PF04073"/>
    </source>
</evidence>
<dbReference type="STRING" id="663278.Ethha_1400"/>
<dbReference type="GO" id="GO:0002161">
    <property type="term" value="F:aminoacyl-tRNA deacylase activity"/>
    <property type="evidence" value="ECO:0007669"/>
    <property type="project" value="InterPro"/>
</dbReference>
<dbReference type="CDD" id="cd00002">
    <property type="entry name" value="YbaK_deacylase"/>
    <property type="match status" value="1"/>
</dbReference>
<evidence type="ECO:0000313" key="6">
    <source>
        <dbReference type="EMBL" id="ADU26937.1"/>
    </source>
</evidence>
<evidence type="ECO:0000256" key="4">
    <source>
        <dbReference type="PIRNR" id="PIRNR006181"/>
    </source>
</evidence>
<dbReference type="PANTHER" id="PTHR30411:SF0">
    <property type="entry name" value="CYS-TRNA(PRO)_CYS-TRNA(CYS) DEACYLASE YBAK"/>
    <property type="match status" value="1"/>
</dbReference>
<dbReference type="PIRSF" id="PIRSF006181">
    <property type="entry name" value="EbsC_YbaK"/>
    <property type="match status" value="1"/>
</dbReference>
<name>E6U6X0_ETHHY</name>
<dbReference type="SUPFAM" id="SSF55826">
    <property type="entry name" value="YbaK/ProRS associated domain"/>
    <property type="match status" value="1"/>
</dbReference>
<protein>
    <recommendedName>
        <fullName evidence="4">Cys-tRNA(Pro)/Cys-tRNA(Cys) deacylase</fullName>
        <ecNumber evidence="4">4.2.-.-</ecNumber>
    </recommendedName>
</protein>
<feature type="domain" description="YbaK/aminoacyl-tRNA synthetase-associated" evidence="5">
    <location>
        <begin position="31"/>
        <end position="144"/>
    </location>
</feature>
<evidence type="ECO:0000256" key="1">
    <source>
        <dbReference type="ARBA" id="ARBA00009798"/>
    </source>
</evidence>
<dbReference type="RefSeq" id="WP_013485292.1">
    <property type="nucleotide sequence ID" value="NC_014828.1"/>
</dbReference>
<gene>
    <name evidence="6" type="ordered locus">Ethha_1400</name>
</gene>
<accession>E6U6X0</accession>
<dbReference type="AlphaFoldDB" id="E6U6X0"/>
<comment type="similarity">
    <text evidence="1 4">Belongs to the prolyl-tRNA editing family. YbaK/EbsC subfamily.</text>
</comment>
<dbReference type="GO" id="GO:0006412">
    <property type="term" value="P:translation"/>
    <property type="evidence" value="ECO:0007669"/>
    <property type="project" value="UniProtKB-KW"/>
</dbReference>
<dbReference type="Gene3D" id="3.90.960.10">
    <property type="entry name" value="YbaK/aminoacyl-tRNA synthetase-associated domain"/>
    <property type="match status" value="1"/>
</dbReference>
<reference evidence="6 7" key="1">
    <citation type="submission" date="2010-12" db="EMBL/GenBank/DDBJ databases">
        <title>Complete sequence of Ethanoligenens harbinense YUAN-3.</title>
        <authorList>
            <person name="Lucas S."/>
            <person name="Copeland A."/>
            <person name="Lapidus A."/>
            <person name="Cheng J.-F."/>
            <person name="Bruce D."/>
            <person name="Goodwin L."/>
            <person name="Pitluck S."/>
            <person name="Chertkov O."/>
            <person name="Misra M."/>
            <person name="Detter J.C."/>
            <person name="Han C."/>
            <person name="Tapia R."/>
            <person name="Land M."/>
            <person name="Hauser L."/>
            <person name="Jeffries C."/>
            <person name="Kyrpides N."/>
            <person name="Ivanova N."/>
            <person name="Mikhailova N."/>
            <person name="Wang A."/>
            <person name="Mouttaki H."/>
            <person name="He Z."/>
            <person name="Zhou J."/>
            <person name="Hemme C.L."/>
            <person name="Woyke T."/>
        </authorList>
    </citation>
    <scope>NUCLEOTIDE SEQUENCE [LARGE SCALE GENOMIC DNA]</scope>
    <source>
        <strain evidence="7">DSM 18485 / JCM 12961 / CGMCC 1.5033 / YUAN-3</strain>
    </source>
</reference>
<dbReference type="InterPro" id="IPR007214">
    <property type="entry name" value="YbaK/aa-tRNA-synth-assoc-dom"/>
</dbReference>
<dbReference type="KEGG" id="eha:Ethha_1400"/>
<sequence length="161" mass="17544">MKTNVMRMLDKAHISYETATYVYDEKDLSGVHAATQVTVITPEQCFKTLVARADQNNLFVFCIPVAKELDLKAGASASGQKRMELIHVKELPVLTGYLRGGCSPIGMKKNYPVFIDQTAMRFDRIGVSGGHRGVQVILAPDALAGFVQGQFAPLTRADGAQ</sequence>
<dbReference type="EMBL" id="CP002400">
    <property type="protein sequence ID" value="ADU26937.1"/>
    <property type="molecule type" value="Genomic_DNA"/>
</dbReference>
<dbReference type="HOGENOM" id="CLU_094875_3_0_9"/>
<dbReference type="GO" id="GO:0016829">
    <property type="term" value="F:lyase activity"/>
    <property type="evidence" value="ECO:0007669"/>
    <property type="project" value="UniProtKB-KW"/>
</dbReference>
<dbReference type="InterPro" id="IPR036754">
    <property type="entry name" value="YbaK/aa-tRNA-synt-asso_dom_sf"/>
</dbReference>
<dbReference type="EC" id="4.2.-.-" evidence="4"/>
<keyword evidence="2 4" id="KW-0648">Protein biosynthesis</keyword>
<dbReference type="Proteomes" id="UP000001551">
    <property type="component" value="Chromosome"/>
</dbReference>
<dbReference type="NCBIfam" id="TIGR00011">
    <property type="entry name" value="YbaK_EbsC"/>
    <property type="match status" value="1"/>
</dbReference>
<organism evidence="6 7">
    <name type="scientific">Ethanoligenens harbinense (strain DSM 18485 / JCM 12961 / CGMCC 1.5033 / YUAN-3)</name>
    <dbReference type="NCBI Taxonomy" id="663278"/>
    <lineage>
        <taxon>Bacteria</taxon>
        <taxon>Bacillati</taxon>
        <taxon>Bacillota</taxon>
        <taxon>Clostridia</taxon>
        <taxon>Eubacteriales</taxon>
        <taxon>Oscillospiraceae</taxon>
        <taxon>Ethanoligenens</taxon>
    </lineage>
</organism>
<proteinExistence type="inferred from homology"/>
<dbReference type="Pfam" id="PF04073">
    <property type="entry name" value="tRNA_edit"/>
    <property type="match status" value="1"/>
</dbReference>
<evidence type="ECO:0000313" key="7">
    <source>
        <dbReference type="Proteomes" id="UP000001551"/>
    </source>
</evidence>